<organism evidence="3 4">
    <name type="scientific">Ferrimonas sediminicola</name>
    <dbReference type="NCBI Taxonomy" id="2569538"/>
    <lineage>
        <taxon>Bacteria</taxon>
        <taxon>Pseudomonadati</taxon>
        <taxon>Pseudomonadota</taxon>
        <taxon>Gammaproteobacteria</taxon>
        <taxon>Alteromonadales</taxon>
        <taxon>Ferrimonadaceae</taxon>
        <taxon>Ferrimonas</taxon>
    </lineage>
</organism>
<comment type="caution">
    <text evidence="3">The sequence shown here is derived from an EMBL/GenBank/DDBJ whole genome shotgun (WGS) entry which is preliminary data.</text>
</comment>
<dbReference type="RefSeq" id="WP_136853127.1">
    <property type="nucleotide sequence ID" value="NZ_SWCI01000005.1"/>
</dbReference>
<proteinExistence type="predicted"/>
<keyword evidence="1" id="KW-0472">Membrane</keyword>
<evidence type="ECO:0000313" key="4">
    <source>
        <dbReference type="Proteomes" id="UP000305674"/>
    </source>
</evidence>
<gene>
    <name evidence="3" type="ORF">FCL40_09855</name>
</gene>
<keyword evidence="4" id="KW-1185">Reference proteome</keyword>
<keyword evidence="1" id="KW-0812">Transmembrane</keyword>
<protein>
    <recommendedName>
        <fullName evidence="2">Prepilin type IV endopeptidase peptidase domain-containing protein</fullName>
    </recommendedName>
</protein>
<evidence type="ECO:0000256" key="1">
    <source>
        <dbReference type="SAM" id="Phobius"/>
    </source>
</evidence>
<dbReference type="Pfam" id="PF01478">
    <property type="entry name" value="Peptidase_A24"/>
    <property type="match status" value="1"/>
</dbReference>
<dbReference type="OrthoDB" id="6199155at2"/>
<dbReference type="InterPro" id="IPR000045">
    <property type="entry name" value="Prepilin_IV_endopep_pep"/>
</dbReference>
<evidence type="ECO:0000313" key="3">
    <source>
        <dbReference type="EMBL" id="TKB48934.1"/>
    </source>
</evidence>
<dbReference type="AlphaFoldDB" id="A0A4V5NY70"/>
<evidence type="ECO:0000259" key="2">
    <source>
        <dbReference type="Pfam" id="PF01478"/>
    </source>
</evidence>
<feature type="transmembrane region" description="Helical" evidence="1">
    <location>
        <begin position="87"/>
        <end position="109"/>
    </location>
</feature>
<dbReference type="GO" id="GO:0016020">
    <property type="term" value="C:membrane"/>
    <property type="evidence" value="ECO:0007669"/>
    <property type="project" value="InterPro"/>
</dbReference>
<sequence>MLLIILSLVSLVAIRSDITRRRISNNTVISTGVITAAIALTGPQQQLQLLLPTIIIAVGVALMWLNILGAGDTKLLAAYGLGINPQLFPGVLMVITLIGGAVAVAMLIADRGAVRQRGIPYGPAIAVGGCLGVVLSNL</sequence>
<keyword evidence="1" id="KW-1133">Transmembrane helix</keyword>
<dbReference type="GO" id="GO:0004190">
    <property type="term" value="F:aspartic-type endopeptidase activity"/>
    <property type="evidence" value="ECO:0007669"/>
    <property type="project" value="InterPro"/>
</dbReference>
<dbReference type="Proteomes" id="UP000305674">
    <property type="component" value="Unassembled WGS sequence"/>
</dbReference>
<reference evidence="3 4" key="1">
    <citation type="submission" date="2019-04" db="EMBL/GenBank/DDBJ databases">
        <authorList>
            <person name="Hwang J.C."/>
        </authorList>
    </citation>
    <scope>NUCLEOTIDE SEQUENCE [LARGE SCALE GENOMIC DNA]</scope>
    <source>
        <strain evidence="3 4">IMCC35001</strain>
    </source>
</reference>
<feature type="transmembrane region" description="Helical" evidence="1">
    <location>
        <begin position="49"/>
        <end position="67"/>
    </location>
</feature>
<name>A0A4V5NY70_9GAMM</name>
<feature type="domain" description="Prepilin type IV endopeptidase peptidase" evidence="2">
    <location>
        <begin position="4"/>
        <end position="103"/>
    </location>
</feature>
<dbReference type="EMBL" id="SWCI01000005">
    <property type="protein sequence ID" value="TKB48934.1"/>
    <property type="molecule type" value="Genomic_DNA"/>
</dbReference>
<accession>A0A4V5NY70</accession>
<dbReference type="Gene3D" id="1.20.120.1220">
    <property type="match status" value="1"/>
</dbReference>